<dbReference type="SUPFAM" id="SSF52047">
    <property type="entry name" value="RNI-like"/>
    <property type="match status" value="1"/>
</dbReference>
<reference evidence="1 3" key="1">
    <citation type="submission" date="2017-11" db="EMBL/GenBank/DDBJ databases">
        <title>The genome of Rhizophagus clarus HR1 reveals common genetic basis of auxotrophy among arbuscular mycorrhizal fungi.</title>
        <authorList>
            <person name="Kobayashi Y."/>
        </authorList>
    </citation>
    <scope>NUCLEOTIDE SEQUENCE [LARGE SCALE GENOMIC DNA]</scope>
    <source>
        <strain evidence="1 3">HR1</strain>
    </source>
</reference>
<dbReference type="Proteomes" id="UP000615446">
    <property type="component" value="Unassembled WGS sequence"/>
</dbReference>
<evidence type="ECO:0008006" key="4">
    <source>
        <dbReference type="Google" id="ProtNLM"/>
    </source>
</evidence>
<protein>
    <recommendedName>
        <fullName evidence="4">F-box domain-containing protein</fullName>
    </recommendedName>
</protein>
<organism evidence="1 3">
    <name type="scientific">Rhizophagus clarus</name>
    <dbReference type="NCBI Taxonomy" id="94130"/>
    <lineage>
        <taxon>Eukaryota</taxon>
        <taxon>Fungi</taxon>
        <taxon>Fungi incertae sedis</taxon>
        <taxon>Mucoromycota</taxon>
        <taxon>Glomeromycotina</taxon>
        <taxon>Glomeromycetes</taxon>
        <taxon>Glomerales</taxon>
        <taxon>Glomeraceae</taxon>
        <taxon>Rhizophagus</taxon>
    </lineage>
</organism>
<dbReference type="EMBL" id="BLAL01000278">
    <property type="protein sequence ID" value="GES99304.1"/>
    <property type="molecule type" value="Genomic_DNA"/>
</dbReference>
<comment type="caution">
    <text evidence="1">The sequence shown here is derived from an EMBL/GenBank/DDBJ whole genome shotgun (WGS) entry which is preliminary data.</text>
</comment>
<accession>A0A2Z6QHM9</accession>
<reference evidence="2" key="2">
    <citation type="submission" date="2019-10" db="EMBL/GenBank/DDBJ databases">
        <title>Conservation and host-specific expression of non-tandemly repeated heterogenous ribosome RNA gene in arbuscular mycorrhizal fungi.</title>
        <authorList>
            <person name="Maeda T."/>
            <person name="Kobayashi Y."/>
            <person name="Nakagawa T."/>
            <person name="Ezawa T."/>
            <person name="Yamaguchi K."/>
            <person name="Bino T."/>
            <person name="Nishimoto Y."/>
            <person name="Shigenobu S."/>
            <person name="Kawaguchi M."/>
        </authorList>
    </citation>
    <scope>NUCLEOTIDE SEQUENCE</scope>
    <source>
        <strain evidence="2">HR1</strain>
    </source>
</reference>
<name>A0A2Z6QHM9_9GLOM</name>
<dbReference type="OrthoDB" id="1107553at2759"/>
<dbReference type="Gene3D" id="3.80.10.10">
    <property type="entry name" value="Ribonuclease Inhibitor"/>
    <property type="match status" value="1"/>
</dbReference>
<proteinExistence type="predicted"/>
<evidence type="ECO:0000313" key="3">
    <source>
        <dbReference type="Proteomes" id="UP000247702"/>
    </source>
</evidence>
<evidence type="ECO:0000313" key="1">
    <source>
        <dbReference type="EMBL" id="GBB88152.1"/>
    </source>
</evidence>
<evidence type="ECO:0000313" key="2">
    <source>
        <dbReference type="EMBL" id="GES99304.1"/>
    </source>
</evidence>
<dbReference type="InterPro" id="IPR032675">
    <property type="entry name" value="LRR_dom_sf"/>
</dbReference>
<keyword evidence="3" id="KW-1185">Reference proteome</keyword>
<dbReference type="STRING" id="94130.A0A2Z6QHM9"/>
<sequence>MTCQLPSDCFNEIFEYLEKDRLTLHSCLLVNRLWCELSVRILWRNVWDFESLWQQYPPSEKALSILNTLIACLSSESKELLYKSEIPVLTITSKLPLFNYAAFCKILSINYISKIIVYTLKDEPSRNHLIVEEIVKMFANQICSLRKLSYYHDCHINLYFPYFPGLKDLSELHCSSNLSSNFFYQLSQICNNLHTLNIEFNHYNVSLDELKSFISLQSNLKVLTLSANHASWDDIIPALKNNSKTITKLCLYGNRTNLPFSFISLFSNLQEFTLSFVDRDYVEDFKSLKYVSFSNLQTLKILYKGPRTEYNIKFLETNGKNLKKIYFGVSNDKSIKLTIANFCLNLRSLFVIFDRNELEILKTIFNNCQHLESIKIWCGTRHLTEKEVFETIANYSPNNFHELKIYNTSHSVVSLEDLESFFISWKNRIPKRLLYLIIIKYYFVSLDNYEKNMKLIEKYENLGIIKLRTKKFEEERNEEGY</sequence>
<dbReference type="Proteomes" id="UP000247702">
    <property type="component" value="Unassembled WGS sequence"/>
</dbReference>
<dbReference type="EMBL" id="BEXD01000523">
    <property type="protein sequence ID" value="GBB88152.1"/>
    <property type="molecule type" value="Genomic_DNA"/>
</dbReference>
<gene>
    <name evidence="2" type="ORF">RCL2_002581400</name>
    <name evidence="1" type="ORF">RclHR1_14690007</name>
</gene>
<dbReference type="AlphaFoldDB" id="A0A2Z6QHM9"/>